<accession>A0A1W9ZHH8</accession>
<evidence type="ECO:0000256" key="1">
    <source>
        <dbReference type="ARBA" id="ARBA00004141"/>
    </source>
</evidence>
<feature type="transmembrane region" description="Helical" evidence="5">
    <location>
        <begin position="98"/>
        <end position="121"/>
    </location>
</feature>
<evidence type="ECO:0000313" key="7">
    <source>
        <dbReference type="Proteomes" id="UP000192284"/>
    </source>
</evidence>
<keyword evidence="3 5" id="KW-1133">Transmembrane helix</keyword>
<feature type="transmembrane region" description="Helical" evidence="5">
    <location>
        <begin position="6"/>
        <end position="31"/>
    </location>
</feature>
<dbReference type="RefSeq" id="WP_083115403.1">
    <property type="nucleotide sequence ID" value="NZ_JACKTS010000018.1"/>
</dbReference>
<evidence type="ECO:0000256" key="2">
    <source>
        <dbReference type="ARBA" id="ARBA00022692"/>
    </source>
</evidence>
<comment type="caution">
    <text evidence="6">The sequence shown here is derived from an EMBL/GenBank/DDBJ whole genome shotgun (WGS) entry which is preliminary data.</text>
</comment>
<evidence type="ECO:0000313" key="6">
    <source>
        <dbReference type="EMBL" id="ORA15142.1"/>
    </source>
</evidence>
<evidence type="ECO:0008006" key="8">
    <source>
        <dbReference type="Google" id="ProtNLM"/>
    </source>
</evidence>
<reference evidence="6 7" key="1">
    <citation type="submission" date="2017-02" db="EMBL/GenBank/DDBJ databases">
        <title>The new phylogeny of genus Mycobacterium.</title>
        <authorList>
            <person name="Tortoli E."/>
            <person name="Trovato A."/>
            <person name="Cirillo D.M."/>
        </authorList>
    </citation>
    <scope>NUCLEOTIDE SEQUENCE [LARGE SCALE GENOMIC DNA]</scope>
    <source>
        <strain evidence="6 7">DSM 45057</strain>
    </source>
</reference>
<comment type="subcellular location">
    <subcellularLocation>
        <location evidence="1">Membrane</location>
        <topology evidence="1">Multi-pass membrane protein</topology>
    </subcellularLocation>
</comment>
<name>A0A1W9ZHH8_MYCAN</name>
<evidence type="ECO:0000256" key="3">
    <source>
        <dbReference type="ARBA" id="ARBA00022989"/>
    </source>
</evidence>
<proteinExistence type="predicted"/>
<keyword evidence="2 5" id="KW-0812">Transmembrane</keyword>
<dbReference type="Proteomes" id="UP000192284">
    <property type="component" value="Unassembled WGS sequence"/>
</dbReference>
<dbReference type="OrthoDB" id="4377071at2"/>
<gene>
    <name evidence="6" type="ORF">BST12_22190</name>
</gene>
<dbReference type="InterPro" id="IPR032808">
    <property type="entry name" value="DoxX"/>
</dbReference>
<feature type="transmembrane region" description="Helical" evidence="5">
    <location>
        <begin position="69"/>
        <end position="91"/>
    </location>
</feature>
<evidence type="ECO:0000256" key="5">
    <source>
        <dbReference type="SAM" id="Phobius"/>
    </source>
</evidence>
<dbReference type="EMBL" id="MVHE01000052">
    <property type="protein sequence ID" value="ORA15142.1"/>
    <property type="molecule type" value="Genomic_DNA"/>
</dbReference>
<keyword evidence="7" id="KW-1185">Reference proteome</keyword>
<keyword evidence="4 5" id="KW-0472">Membrane</keyword>
<feature type="transmembrane region" description="Helical" evidence="5">
    <location>
        <begin position="43"/>
        <end position="63"/>
    </location>
</feature>
<dbReference type="GO" id="GO:0016020">
    <property type="term" value="C:membrane"/>
    <property type="evidence" value="ECO:0007669"/>
    <property type="project" value="UniProtKB-SubCell"/>
</dbReference>
<evidence type="ECO:0000256" key="4">
    <source>
        <dbReference type="ARBA" id="ARBA00023136"/>
    </source>
</evidence>
<organism evidence="6 7">
    <name type="scientific">Mycobacterium angelicum</name>
    <dbReference type="NCBI Taxonomy" id="470074"/>
    <lineage>
        <taxon>Bacteria</taxon>
        <taxon>Bacillati</taxon>
        <taxon>Actinomycetota</taxon>
        <taxon>Actinomycetes</taxon>
        <taxon>Mycobacteriales</taxon>
        <taxon>Mycobacteriaceae</taxon>
        <taxon>Mycobacterium</taxon>
    </lineage>
</organism>
<protein>
    <recommendedName>
        <fullName evidence="8">DoxX family protein</fullName>
    </recommendedName>
</protein>
<dbReference type="Pfam" id="PF13564">
    <property type="entry name" value="DoxX_2"/>
    <property type="match status" value="1"/>
</dbReference>
<dbReference type="AlphaFoldDB" id="A0A1W9ZHH8"/>
<sequence length="131" mass="13325">MTTATLTVTLIAIAANGFSGVAALLHLRAILPGMARAGVPESWLTFPIGTLKTAGAIGLAAGLAGLRPVGVAAAIGLVLFFVCAVYTHVLAHDYTAQFALAIGFLTLNTTTLALLLTHWVGDHAAAFTNLG</sequence>